<gene>
    <name evidence="2" type="ORF">NESG_01819</name>
</gene>
<organism evidence="2 3">
    <name type="scientific">Nematocida ausubeli (strain ATCC PRA-371 / ERTm2)</name>
    <name type="common">Nematode killer fungus</name>
    <dbReference type="NCBI Taxonomy" id="1913371"/>
    <lineage>
        <taxon>Eukaryota</taxon>
        <taxon>Fungi</taxon>
        <taxon>Fungi incertae sedis</taxon>
        <taxon>Microsporidia</taxon>
        <taxon>Nematocida</taxon>
    </lineage>
</organism>
<accession>A0A086J115</accession>
<evidence type="ECO:0000256" key="1">
    <source>
        <dbReference type="SAM" id="Phobius"/>
    </source>
</evidence>
<keyword evidence="3" id="KW-1185">Reference proteome</keyword>
<dbReference type="AlphaFoldDB" id="A0A086J115"/>
<keyword evidence="1" id="KW-0812">Transmembrane</keyword>
<keyword evidence="1" id="KW-1133">Transmembrane helix</keyword>
<keyword evidence="1" id="KW-0472">Membrane</keyword>
<evidence type="ECO:0000313" key="2">
    <source>
        <dbReference type="EMBL" id="KFG25833.1"/>
    </source>
</evidence>
<comment type="caution">
    <text evidence="2">The sequence shown here is derived from an EMBL/GenBank/DDBJ whole genome shotgun (WGS) entry which is preliminary data.</text>
</comment>
<dbReference type="HOGENOM" id="CLU_2062092_0_0_1"/>
<sequence length="119" mass="14331">MARVQYSGQLLSMHLFNRLYALRRLFYYNPKYSKFKINYVVLYAFLQSTVLGCFIKFKFLKKHQKLELVNYLLPRIYLFLQTSTKWVLSISVAQILISHFHAKIVELPYYISIKVRLKI</sequence>
<dbReference type="RefSeq" id="XP_052904388.1">
    <property type="nucleotide sequence ID" value="XM_053049438.1"/>
</dbReference>
<dbReference type="EMBL" id="AKIJ01000004">
    <property type="protein sequence ID" value="KFG25833.1"/>
    <property type="molecule type" value="Genomic_DNA"/>
</dbReference>
<reference evidence="2 3" key="1">
    <citation type="journal article" date="2014" name="Genome Announc.">
        <title>Genome Sequence of the Microsporidian Species Nematocida sp1 Strain ERTm6 (ATCC PRA-372).</title>
        <authorList>
            <person name="Bakowski M.A."/>
            <person name="Priest M."/>
            <person name="Young S."/>
            <person name="Cuomo C.A."/>
            <person name="Troemel E.R."/>
        </authorList>
    </citation>
    <scope>NUCLEOTIDE SEQUENCE [LARGE SCALE GENOMIC DNA]</scope>
    <source>
        <strain evidence="2 3">ERTm6</strain>
    </source>
</reference>
<evidence type="ECO:0000313" key="3">
    <source>
        <dbReference type="Proteomes" id="UP000054524"/>
    </source>
</evidence>
<proteinExistence type="predicted"/>
<dbReference type="Proteomes" id="UP000054524">
    <property type="component" value="Unassembled WGS sequence"/>
</dbReference>
<protein>
    <submittedName>
        <fullName evidence="2">Uncharacterized protein</fullName>
    </submittedName>
</protein>
<feature type="transmembrane region" description="Helical" evidence="1">
    <location>
        <begin position="37"/>
        <end position="55"/>
    </location>
</feature>
<name>A0A086J115_NEMA1</name>
<dbReference type="GeneID" id="77676792"/>